<comment type="caution">
    <text evidence="3">The sequence shown here is derived from an EMBL/GenBank/DDBJ whole genome shotgun (WGS) entry which is preliminary data.</text>
</comment>
<dbReference type="GO" id="GO:0003677">
    <property type="term" value="F:DNA binding"/>
    <property type="evidence" value="ECO:0007669"/>
    <property type="project" value="InterPro"/>
</dbReference>
<accession>A0A2S3R8E8</accession>
<evidence type="ECO:0000313" key="4">
    <source>
        <dbReference type="Proteomes" id="UP000237466"/>
    </source>
</evidence>
<organism evidence="3 4">
    <name type="scientific">Vibrio vulnificus</name>
    <dbReference type="NCBI Taxonomy" id="672"/>
    <lineage>
        <taxon>Bacteria</taxon>
        <taxon>Pseudomonadati</taxon>
        <taxon>Pseudomonadota</taxon>
        <taxon>Gammaproteobacteria</taxon>
        <taxon>Vibrionales</taxon>
        <taxon>Vibrionaceae</taxon>
        <taxon>Vibrio</taxon>
    </lineage>
</organism>
<dbReference type="InterPro" id="IPR011010">
    <property type="entry name" value="DNA_brk_join_enz"/>
</dbReference>
<dbReference type="RefSeq" id="WP_080608542.1">
    <property type="nucleotide sequence ID" value="NZ_CM007809.1"/>
</dbReference>
<dbReference type="GO" id="GO:0006310">
    <property type="term" value="P:DNA recombination"/>
    <property type="evidence" value="ECO:0007669"/>
    <property type="project" value="UniProtKB-KW"/>
</dbReference>
<dbReference type="Proteomes" id="UP000237466">
    <property type="component" value="Unassembled WGS sequence"/>
</dbReference>
<dbReference type="PROSITE" id="PS51898">
    <property type="entry name" value="TYR_RECOMBINASE"/>
    <property type="match status" value="1"/>
</dbReference>
<evidence type="ECO:0000313" key="3">
    <source>
        <dbReference type="EMBL" id="POB49955.1"/>
    </source>
</evidence>
<dbReference type="Gene3D" id="1.10.443.10">
    <property type="entry name" value="Intergrase catalytic core"/>
    <property type="match status" value="1"/>
</dbReference>
<dbReference type="InterPro" id="IPR002104">
    <property type="entry name" value="Integrase_catalytic"/>
</dbReference>
<dbReference type="CDD" id="cd00397">
    <property type="entry name" value="DNA_BRE_C"/>
    <property type="match status" value="1"/>
</dbReference>
<name>A0A2S3R8E8_VIBVL</name>
<dbReference type="GO" id="GO:0015074">
    <property type="term" value="P:DNA integration"/>
    <property type="evidence" value="ECO:0007669"/>
    <property type="project" value="InterPro"/>
</dbReference>
<protein>
    <submittedName>
        <fullName evidence="3">Site-specific integrase</fullName>
    </submittedName>
</protein>
<reference evidence="3 4" key="1">
    <citation type="journal article" date="2018" name="Front. Microbiol.">
        <title>Phylogeny of Vibrio vulnificus from the Analysis of the Core-Genome: Implications for Intra-Species Taxonomy.</title>
        <authorList>
            <person name="Roig F.J."/>
            <person name="Gonzalez-Candelas F."/>
            <person name="Sanjuan E."/>
            <person name="Fouz B."/>
            <person name="Feil E.J."/>
            <person name="Llorens C."/>
            <person name="Baker-Austin C."/>
            <person name="Oliver J.D."/>
            <person name="Danin-Poleg Y."/>
            <person name="Gibas C.J."/>
            <person name="Kashi Y."/>
            <person name="Gulig P.A."/>
            <person name="Morrison S.S."/>
            <person name="Amaro C."/>
        </authorList>
    </citation>
    <scope>NUCLEOTIDE SEQUENCE [LARGE SCALE GENOMIC DNA]</scope>
    <source>
        <strain evidence="3 4">CECT4608</strain>
    </source>
</reference>
<dbReference type="AlphaFoldDB" id="A0A2S3R8E8"/>
<gene>
    <name evidence="3" type="ORF">CRN52_01360</name>
</gene>
<evidence type="ECO:0000259" key="2">
    <source>
        <dbReference type="PROSITE" id="PS51898"/>
    </source>
</evidence>
<dbReference type="InterPro" id="IPR013762">
    <property type="entry name" value="Integrase-like_cat_sf"/>
</dbReference>
<proteinExistence type="predicted"/>
<dbReference type="EMBL" id="PDGH01000020">
    <property type="protein sequence ID" value="POB49955.1"/>
    <property type="molecule type" value="Genomic_DNA"/>
</dbReference>
<feature type="domain" description="Tyr recombinase" evidence="2">
    <location>
        <begin position="111"/>
        <end position="294"/>
    </location>
</feature>
<dbReference type="SUPFAM" id="SSF56349">
    <property type="entry name" value="DNA breaking-rejoining enzymes"/>
    <property type="match status" value="1"/>
</dbReference>
<keyword evidence="1" id="KW-0233">DNA recombination</keyword>
<evidence type="ECO:0000256" key="1">
    <source>
        <dbReference type="ARBA" id="ARBA00023172"/>
    </source>
</evidence>
<sequence>MGKFASPAKQAASVMKAVQGQSLVSVGTVRNYEQALTRVAEYAKFHRVSGGLRGLTPEQALSYLEQRGELVGQKALDMERQAIQCMMLNVTGRLNIDSTLPVIKSEQTQALTSRAYTPEQAELISQHQSEKHSLATQLAHSCGLRAHELLTLHPREERAPDERPALDSKWHGREGEIYTVKGKGGLVREVLIPTLLSQKLEELRYSQPKQVIDRGIYHSSLYAIGGGQSWSNSFSAAAKRCLGWSEGAHGLRHSYAQQRMHELQSSGFSRDLALETVSQEMGHFRPEITEVYLR</sequence>